<accession>A0ACC7S576</accession>
<protein>
    <submittedName>
        <fullName evidence="1">Nucleoside phosphorylase</fullName>
    </submittedName>
</protein>
<evidence type="ECO:0000313" key="2">
    <source>
        <dbReference type="Proteomes" id="UP001517388"/>
    </source>
</evidence>
<reference evidence="2" key="1">
    <citation type="journal article" date="2020" name="Toxins">
        <title>Phylogenomic Analysis of Secondary Metabolism in the Toxic Cyanobacterial Genera Anabaena, Dolichospermum and Aphanizomenon.</title>
        <authorList>
            <person name="Oesterholm J."/>
            <person name="Popin R.V."/>
            <person name="Fewer D.P."/>
            <person name="Sivonen K."/>
        </authorList>
    </citation>
    <scope>NUCLEOTIDE SEQUENCE [LARGE SCALE GENOMIC DNA]</scope>
    <source>
        <strain evidence="2">UHCC 0037</strain>
    </source>
</reference>
<comment type="caution">
    <text evidence="1">The sequence shown here is derived from an EMBL/GenBank/DDBJ whole genome shotgun (WGS) entry which is preliminary data.</text>
</comment>
<evidence type="ECO:0000313" key="1">
    <source>
        <dbReference type="EMBL" id="MTJ43663.1"/>
    </source>
</evidence>
<organism evidence="1 2">
    <name type="scientific">Dolichospermum flos-aquae UHCC 0037</name>
    <dbReference type="NCBI Taxonomy" id="2590026"/>
    <lineage>
        <taxon>Bacteria</taxon>
        <taxon>Bacillati</taxon>
        <taxon>Cyanobacteriota</taxon>
        <taxon>Cyanophyceae</taxon>
        <taxon>Nostocales</taxon>
        <taxon>Aphanizomenonaceae</taxon>
        <taxon>Dolichospermum</taxon>
    </lineage>
</organism>
<keyword evidence="2" id="KW-1185">Reference proteome</keyword>
<sequence length="256" mass="27532">MNNKMLYHIGFSKADLGECPPEIALLSGDPQRANFIAKTHLQNVQLLSENRGLHSYLGDLPNGKKILSATSGMGAPSLSIVVNELVQVGIQKIIRIGTCGSIQPHISVGSIVISNAALCRQGAANDIAPVEYPATADPFLTVALVKAAQELKIEHYLGITASVDTFYEGQERTDSANPYLIRSLNGITEEYRRLNILNYEMEAGMLFKMAGVYNFAAAAVCAVVAQRTMSEDVILSKKDLAINNAILTAIRAAANI</sequence>
<dbReference type="Proteomes" id="UP001517388">
    <property type="component" value="Unassembled WGS sequence"/>
</dbReference>
<name>A0ACC7S576_DOLFA</name>
<dbReference type="EMBL" id="VILF01000003">
    <property type="protein sequence ID" value="MTJ43663.1"/>
    <property type="molecule type" value="Genomic_DNA"/>
</dbReference>
<proteinExistence type="predicted"/>
<gene>
    <name evidence="1" type="ORF">FJR39_10835</name>
</gene>